<evidence type="ECO:0000313" key="2">
    <source>
        <dbReference type="Proteomes" id="UP000334990"/>
    </source>
</evidence>
<gene>
    <name evidence="1" type="ORF">Acor_52570</name>
</gene>
<reference evidence="1 2" key="1">
    <citation type="submission" date="2019-10" db="EMBL/GenBank/DDBJ databases">
        <title>Whole genome shotgun sequence of Acrocarpospora corrugata NBRC 13972.</title>
        <authorList>
            <person name="Ichikawa N."/>
            <person name="Kimura A."/>
            <person name="Kitahashi Y."/>
            <person name="Komaki H."/>
            <person name="Oguchi A."/>
        </authorList>
    </citation>
    <scope>NUCLEOTIDE SEQUENCE [LARGE SCALE GENOMIC DNA]</scope>
    <source>
        <strain evidence="1 2">NBRC 13972</strain>
    </source>
</reference>
<name>A0A5M3W7Q2_9ACTN</name>
<keyword evidence="2" id="KW-1185">Reference proteome</keyword>
<accession>A0A5M3W7Q2</accession>
<dbReference type="RefSeq" id="WP_155339371.1">
    <property type="nucleotide sequence ID" value="NZ_BAAABN010000006.1"/>
</dbReference>
<dbReference type="AlphaFoldDB" id="A0A5M3W7Q2"/>
<proteinExistence type="predicted"/>
<dbReference type="Proteomes" id="UP000334990">
    <property type="component" value="Unassembled WGS sequence"/>
</dbReference>
<dbReference type="OrthoDB" id="3480280at2"/>
<sequence>MLRTYQEIRDRVNQLACEALLEKLPDEARPRFLAEYEAVADAAPERLQEFLHQWWMKDFRG</sequence>
<comment type="caution">
    <text evidence="1">The sequence shown here is derived from an EMBL/GenBank/DDBJ whole genome shotgun (WGS) entry which is preliminary data.</text>
</comment>
<evidence type="ECO:0000313" key="1">
    <source>
        <dbReference type="EMBL" id="GES03191.1"/>
    </source>
</evidence>
<organism evidence="1 2">
    <name type="scientific">Acrocarpospora corrugata</name>
    <dbReference type="NCBI Taxonomy" id="35763"/>
    <lineage>
        <taxon>Bacteria</taxon>
        <taxon>Bacillati</taxon>
        <taxon>Actinomycetota</taxon>
        <taxon>Actinomycetes</taxon>
        <taxon>Streptosporangiales</taxon>
        <taxon>Streptosporangiaceae</taxon>
        <taxon>Acrocarpospora</taxon>
    </lineage>
</organism>
<dbReference type="EMBL" id="BLAD01000066">
    <property type="protein sequence ID" value="GES03191.1"/>
    <property type="molecule type" value="Genomic_DNA"/>
</dbReference>
<protein>
    <submittedName>
        <fullName evidence="1">Uncharacterized protein</fullName>
    </submittedName>
</protein>